<dbReference type="SMART" id="SM00823">
    <property type="entry name" value="PKS_PP"/>
    <property type="match status" value="1"/>
</dbReference>
<dbReference type="Pfam" id="PF00550">
    <property type="entry name" value="PP-binding"/>
    <property type="match status" value="1"/>
</dbReference>
<gene>
    <name evidence="4" type="ORF">SAMN04489716_9246</name>
</gene>
<keyword evidence="5" id="KW-1185">Reference proteome</keyword>
<evidence type="ECO:0000256" key="2">
    <source>
        <dbReference type="ARBA" id="ARBA00022553"/>
    </source>
</evidence>
<dbReference type="InterPro" id="IPR036736">
    <property type="entry name" value="ACP-like_sf"/>
</dbReference>
<keyword evidence="2" id="KW-0597">Phosphoprotein</keyword>
<dbReference type="STRING" id="113562.SAMN04489716_9246"/>
<dbReference type="Proteomes" id="UP000198688">
    <property type="component" value="Chromosome I"/>
</dbReference>
<dbReference type="Gene3D" id="1.10.1200.10">
    <property type="entry name" value="ACP-like"/>
    <property type="match status" value="1"/>
</dbReference>
<proteinExistence type="predicted"/>
<dbReference type="SUPFAM" id="SSF47336">
    <property type="entry name" value="ACP-like"/>
    <property type="match status" value="1"/>
</dbReference>
<dbReference type="OrthoDB" id="518159at2"/>
<evidence type="ECO:0000313" key="4">
    <source>
        <dbReference type="EMBL" id="SDT80543.1"/>
    </source>
</evidence>
<dbReference type="RefSeq" id="WP_092555769.1">
    <property type="nucleotide sequence ID" value="NZ_BOMJ01000085.1"/>
</dbReference>
<protein>
    <submittedName>
        <fullName evidence="4">Acyl carrier protein</fullName>
    </submittedName>
</protein>
<dbReference type="InterPro" id="IPR009081">
    <property type="entry name" value="PP-bd_ACP"/>
</dbReference>
<evidence type="ECO:0000313" key="5">
    <source>
        <dbReference type="Proteomes" id="UP000198688"/>
    </source>
</evidence>
<reference evidence="4 5" key="1">
    <citation type="submission" date="2016-10" db="EMBL/GenBank/DDBJ databases">
        <authorList>
            <person name="de Groot N.N."/>
        </authorList>
    </citation>
    <scope>NUCLEOTIDE SEQUENCE [LARGE SCALE GENOMIC DNA]</scope>
    <source>
        <strain evidence="4 5">DSM 43941</strain>
    </source>
</reference>
<evidence type="ECO:0000256" key="1">
    <source>
        <dbReference type="ARBA" id="ARBA00022450"/>
    </source>
</evidence>
<dbReference type="PROSITE" id="PS00012">
    <property type="entry name" value="PHOSPHOPANTETHEINE"/>
    <property type="match status" value="1"/>
</dbReference>
<evidence type="ECO:0000259" key="3">
    <source>
        <dbReference type="PROSITE" id="PS50075"/>
    </source>
</evidence>
<dbReference type="InterPro" id="IPR020806">
    <property type="entry name" value="PKS_PP-bd"/>
</dbReference>
<dbReference type="EMBL" id="LT629758">
    <property type="protein sequence ID" value="SDT80543.1"/>
    <property type="molecule type" value="Genomic_DNA"/>
</dbReference>
<dbReference type="GO" id="GO:0044550">
    <property type="term" value="P:secondary metabolite biosynthetic process"/>
    <property type="evidence" value="ECO:0007669"/>
    <property type="project" value="TreeGrafter"/>
</dbReference>
<dbReference type="PANTHER" id="PTHR45527:SF1">
    <property type="entry name" value="FATTY ACID SYNTHASE"/>
    <property type="match status" value="1"/>
</dbReference>
<dbReference type="PROSITE" id="PS50075">
    <property type="entry name" value="CARRIER"/>
    <property type="match status" value="1"/>
</dbReference>
<dbReference type="GO" id="GO:0043041">
    <property type="term" value="P:amino acid activation for nonribosomal peptide biosynthetic process"/>
    <property type="evidence" value="ECO:0007669"/>
    <property type="project" value="TreeGrafter"/>
</dbReference>
<accession>A0A1H2DCT4</accession>
<feature type="domain" description="Carrier" evidence="3">
    <location>
        <begin position="232"/>
        <end position="307"/>
    </location>
</feature>
<organism evidence="4 5">
    <name type="scientific">Actinoplanes derwentensis</name>
    <dbReference type="NCBI Taxonomy" id="113562"/>
    <lineage>
        <taxon>Bacteria</taxon>
        <taxon>Bacillati</taxon>
        <taxon>Actinomycetota</taxon>
        <taxon>Actinomycetes</taxon>
        <taxon>Micromonosporales</taxon>
        <taxon>Micromonosporaceae</taxon>
        <taxon>Actinoplanes</taxon>
    </lineage>
</organism>
<keyword evidence="1" id="KW-0596">Phosphopantetheine</keyword>
<dbReference type="InterPro" id="IPR006162">
    <property type="entry name" value="Ppantetheine_attach_site"/>
</dbReference>
<sequence>MNAAVPPLLLRRLRETSTEGIRSRRWWAEQPTAARAAGVPREDLTAEPRVVSVPLTASLAADLQTLTGDAPVRLLALLSLLAGLFAAEPGDRIVGTATPDADGGLLPVLVPVQPGDSLAGLLDRFLGSLTDVLHAADGCPAAAAHGVTMVSVVEPLQTVQADWPLVLTGRIDTDGVTLRVVSRTPTGGVPAADRVARLVASLVDDPLADCAALIQAGHASESAKLAPVAAPGPASAVLGELAAIWCELLEVDSVQPDDDFFDLGGHSLLALELVAEIRERFTERMAMRYVFDCPTLTTLTAAVTRLSTGEQ</sequence>
<dbReference type="AlphaFoldDB" id="A0A1H2DCT4"/>
<name>A0A1H2DCT4_9ACTN</name>
<dbReference type="PANTHER" id="PTHR45527">
    <property type="entry name" value="NONRIBOSOMAL PEPTIDE SYNTHETASE"/>
    <property type="match status" value="1"/>
</dbReference>
<dbReference type="GO" id="GO:0031177">
    <property type="term" value="F:phosphopantetheine binding"/>
    <property type="evidence" value="ECO:0007669"/>
    <property type="project" value="InterPro"/>
</dbReference>
<dbReference type="GO" id="GO:0005737">
    <property type="term" value="C:cytoplasm"/>
    <property type="evidence" value="ECO:0007669"/>
    <property type="project" value="TreeGrafter"/>
</dbReference>